<evidence type="ECO:0000313" key="2">
    <source>
        <dbReference type="EMBL" id="OSY89064.1"/>
    </source>
</evidence>
<gene>
    <name evidence="2" type="ORF">WH52_03630</name>
</gene>
<keyword evidence="3" id="KW-1185">Reference proteome</keyword>
<name>A0A1Y2PEY7_9FLAO</name>
<evidence type="ECO:0000313" key="3">
    <source>
        <dbReference type="Proteomes" id="UP000194221"/>
    </source>
</evidence>
<dbReference type="AlphaFoldDB" id="A0A1Y2PEY7"/>
<keyword evidence="1" id="KW-0472">Membrane</keyword>
<sequence length="180" mass="21207">MKKYIKQIIKEIIPVILGILIALFINNWNEERKDKAYVTKAYLSIKKDLTETNKKIKENFKKQQILLDTVNKYINDDKLTLLEVMVKANGLNFPSIKTNSWKALSNSKIELLDYKKVILLSNIDDGKELLDKKVQYILNFTYNNVKKTEKEKKELLKLYLREIIVTEKGLQEEIEKIINE</sequence>
<dbReference type="InParanoid" id="A0A1Y2PEY7"/>
<proteinExistence type="predicted"/>
<protein>
    <submittedName>
        <fullName evidence="2">Uncharacterized protein</fullName>
    </submittedName>
</protein>
<dbReference type="RefSeq" id="WP_086029884.1">
    <property type="nucleotide sequence ID" value="NZ_LAPZ01000002.1"/>
</dbReference>
<dbReference type="OrthoDB" id="713837at2"/>
<comment type="caution">
    <text evidence="2">The sequence shown here is derived from an EMBL/GenBank/DDBJ whole genome shotgun (WGS) entry which is preliminary data.</text>
</comment>
<dbReference type="Proteomes" id="UP000194221">
    <property type="component" value="Unassembled WGS sequence"/>
</dbReference>
<organism evidence="2 3">
    <name type="scientific">Tenacibaculum holothuriorum</name>
    <dbReference type="NCBI Taxonomy" id="1635173"/>
    <lineage>
        <taxon>Bacteria</taxon>
        <taxon>Pseudomonadati</taxon>
        <taxon>Bacteroidota</taxon>
        <taxon>Flavobacteriia</taxon>
        <taxon>Flavobacteriales</taxon>
        <taxon>Flavobacteriaceae</taxon>
        <taxon>Tenacibaculum</taxon>
    </lineage>
</organism>
<keyword evidence="1" id="KW-1133">Transmembrane helix</keyword>
<feature type="transmembrane region" description="Helical" evidence="1">
    <location>
        <begin position="12"/>
        <end position="29"/>
    </location>
</feature>
<dbReference type="EMBL" id="LAPZ01000002">
    <property type="protein sequence ID" value="OSY89064.1"/>
    <property type="molecule type" value="Genomic_DNA"/>
</dbReference>
<reference evidence="2 3" key="1">
    <citation type="submission" date="2015-03" db="EMBL/GenBank/DDBJ databases">
        <title>Genome sequence of Tenacibaculum sp. S2-2, isolated from intestinal microbiota of sea cucumber, Apostichopus japonicas.</title>
        <authorList>
            <person name="Shao Z."/>
            <person name="Wang L."/>
            <person name="Li X."/>
        </authorList>
    </citation>
    <scope>NUCLEOTIDE SEQUENCE [LARGE SCALE GENOMIC DNA]</scope>
    <source>
        <strain evidence="2 3">S2-2</strain>
    </source>
</reference>
<accession>A0A1Y2PEY7</accession>
<dbReference type="STRING" id="1635173.WH52_03630"/>
<evidence type="ECO:0000256" key="1">
    <source>
        <dbReference type="SAM" id="Phobius"/>
    </source>
</evidence>
<keyword evidence="1" id="KW-0812">Transmembrane</keyword>